<dbReference type="EMBL" id="WHOA01000214">
    <property type="protein sequence ID" value="NOU75495.1"/>
    <property type="molecule type" value="Genomic_DNA"/>
</dbReference>
<keyword evidence="2" id="KW-0238">DNA-binding</keyword>
<proteinExistence type="predicted"/>
<name>A0ABX1Y3M0_9BACL</name>
<keyword evidence="4" id="KW-1133">Transmembrane helix</keyword>
<feature type="domain" description="HTH araC/xylS-type" evidence="5">
    <location>
        <begin position="677"/>
        <end position="776"/>
    </location>
</feature>
<dbReference type="InterPro" id="IPR018060">
    <property type="entry name" value="HTH_AraC"/>
</dbReference>
<dbReference type="Pfam" id="PF12833">
    <property type="entry name" value="HTH_18"/>
    <property type="match status" value="1"/>
</dbReference>
<organism evidence="6 7">
    <name type="scientific">Paenibacillus phytorum</name>
    <dbReference type="NCBI Taxonomy" id="2654977"/>
    <lineage>
        <taxon>Bacteria</taxon>
        <taxon>Bacillati</taxon>
        <taxon>Bacillota</taxon>
        <taxon>Bacilli</taxon>
        <taxon>Bacillales</taxon>
        <taxon>Paenibacillaceae</taxon>
        <taxon>Paenibacillus</taxon>
    </lineage>
</organism>
<evidence type="ECO:0000256" key="3">
    <source>
        <dbReference type="ARBA" id="ARBA00023163"/>
    </source>
</evidence>
<dbReference type="InterPro" id="IPR009057">
    <property type="entry name" value="Homeodomain-like_sf"/>
</dbReference>
<keyword evidence="4" id="KW-0472">Membrane</keyword>
<keyword evidence="3" id="KW-0804">Transcription</keyword>
<dbReference type="Gene3D" id="1.10.10.60">
    <property type="entry name" value="Homeodomain-like"/>
    <property type="match status" value="2"/>
</dbReference>
<evidence type="ECO:0000256" key="2">
    <source>
        <dbReference type="ARBA" id="ARBA00023125"/>
    </source>
</evidence>
<evidence type="ECO:0000256" key="4">
    <source>
        <dbReference type="SAM" id="Phobius"/>
    </source>
</evidence>
<dbReference type="RefSeq" id="WP_171647170.1">
    <property type="nucleotide sequence ID" value="NZ_WHOA01000214.1"/>
</dbReference>
<gene>
    <name evidence="6" type="ORF">GC098_29660</name>
</gene>
<keyword evidence="7" id="KW-1185">Reference proteome</keyword>
<dbReference type="PROSITE" id="PS01124">
    <property type="entry name" value="HTH_ARAC_FAMILY_2"/>
    <property type="match status" value="1"/>
</dbReference>
<reference evidence="6 7" key="1">
    <citation type="submission" date="2019-10" db="EMBL/GenBank/DDBJ databases">
        <title>Description of Paenibacillus terrestris sp. nov.</title>
        <authorList>
            <person name="Carlier A."/>
            <person name="Qi S."/>
        </authorList>
    </citation>
    <scope>NUCLEOTIDE SEQUENCE [LARGE SCALE GENOMIC DNA]</scope>
    <source>
        <strain evidence="6 7">LMG 31458</strain>
    </source>
</reference>
<evidence type="ECO:0000313" key="6">
    <source>
        <dbReference type="EMBL" id="NOU75495.1"/>
    </source>
</evidence>
<keyword evidence="1" id="KW-0805">Transcription regulation</keyword>
<dbReference type="SMART" id="SM00342">
    <property type="entry name" value="HTH_ARAC"/>
    <property type="match status" value="1"/>
</dbReference>
<evidence type="ECO:0000259" key="5">
    <source>
        <dbReference type="PROSITE" id="PS01124"/>
    </source>
</evidence>
<evidence type="ECO:0000313" key="7">
    <source>
        <dbReference type="Proteomes" id="UP000616779"/>
    </source>
</evidence>
<dbReference type="Gene3D" id="3.30.450.20">
    <property type="entry name" value="PAS domain"/>
    <property type="match status" value="1"/>
</dbReference>
<evidence type="ECO:0000256" key="1">
    <source>
        <dbReference type="ARBA" id="ARBA00023015"/>
    </source>
</evidence>
<protein>
    <submittedName>
        <fullName evidence="6">Helix-turn-helix domain-containing protein</fullName>
    </submittedName>
</protein>
<sequence>MRFKNKKNRRYLRKIYQWIALAMLLPLISFALIAFVKVEQAVLDNEYQANKKILYEVKYNINFMDDMIVNSILSMYYNPEISPLIFNNHVDFTEMLNEMNKIKTSILSVNPFIQSIYLYNRHIKTYYTTQADLLFKDTNFEALLQSKQELPKLKPIPRKIEYNIEKDKKRYENVVTYLMYDFKDELNQPEGALIVNASTEWLLNSIKEINMVDEKRHDQIMILDDNGGIVGHEIEEKGTLQDSLKAIYQQHHSEQASPDNTGYFTEDINGKKYLITYTFVDKMNWTLVKAQLYDEVFQKISTLKYTLIVIIVAFMILAFMASIFISRKIYKPIDTLVKHVVSNVTEMDQSHSKDEISYLNNAYQFSIDQLNQYKLNKQSDREILKTYFLRKLLIDSQSVTKDEFDKAGSESGIGLSQDEPGLVCIVKIDNRAQFEGMFSPFDRDLCTFGIINISLELLSECYRVEVVEMKNDHMAFILNIDGSDKETMVLEITALWNKAQSYISQYFKVSISIFISDRCENLHDLTDKYEVALNNSVYRLLFGKSCVLTNRTIKANTDNSQVGFSVSLEKKLVDSLKSGNVLSAEETLIKLFDEIAKLNYNNVFLSIMGLVNTLKQMTEEINRSRLEPLLINYNLLSNQLFSMETLDEQYDNILQICRSIVTKAERTETDKHSIINNTVIELIQADYANPALCLQYISEKLNVSAKQISKIFNQQYARSVADYINDVRLEKAAEWFGSSNRSIKEVLQKIGVENESYFYKLFKKKYGVTPKEYILNKHVQGTRQVN</sequence>
<comment type="caution">
    <text evidence="6">The sequence shown here is derived from an EMBL/GenBank/DDBJ whole genome shotgun (WGS) entry which is preliminary data.</text>
</comment>
<dbReference type="PANTHER" id="PTHR43280">
    <property type="entry name" value="ARAC-FAMILY TRANSCRIPTIONAL REGULATOR"/>
    <property type="match status" value="1"/>
</dbReference>
<accession>A0ABX1Y3M0</accession>
<keyword evidence="4" id="KW-0812">Transmembrane</keyword>
<feature type="transmembrane region" description="Helical" evidence="4">
    <location>
        <begin position="305"/>
        <end position="325"/>
    </location>
</feature>
<dbReference type="PANTHER" id="PTHR43280:SF10">
    <property type="entry name" value="REGULATORY PROTEIN POCR"/>
    <property type="match status" value="1"/>
</dbReference>
<dbReference type="SUPFAM" id="SSF46689">
    <property type="entry name" value="Homeodomain-like"/>
    <property type="match status" value="1"/>
</dbReference>
<dbReference type="Proteomes" id="UP000616779">
    <property type="component" value="Unassembled WGS sequence"/>
</dbReference>